<evidence type="ECO:0000259" key="4">
    <source>
        <dbReference type="Pfam" id="PF00535"/>
    </source>
</evidence>
<dbReference type="EMBL" id="FMSV02000491">
    <property type="protein sequence ID" value="SEH06404.1"/>
    <property type="molecule type" value="Genomic_DNA"/>
</dbReference>
<evidence type="ECO:0000313" key="5">
    <source>
        <dbReference type="EMBL" id="SEH06404.1"/>
    </source>
</evidence>
<sequence>MAQHTSSIRLSIVFLNYNRLSETRQTVSQLSSLLKECPDIEIIAVDNGSEDGTADFLAQQKNLTFIETGKNLGIAGYNQGFEQARGDYILVLDDDSCPKDLDTIERLITQLDHNPKIGVIACKIINEHGQLQSSWHLPKQQKAGASMSFIGCGFAIRRDLFADIGWYPASFFLYQNEVDVAIQVRRHGYDIYYDPQTVVIHRGEASNRPNWRRVYYPTRNTIWLIRRYFPLHDAIYLIFSRLSIGLIRALQSREFTWYWKAVKEAFRQPVPSQVLPRKLRREFKAFWRQNSLWHQLTRQR</sequence>
<dbReference type="PANTHER" id="PTHR43179">
    <property type="entry name" value="RHAMNOSYLTRANSFERASE WBBL"/>
    <property type="match status" value="1"/>
</dbReference>
<evidence type="ECO:0000256" key="3">
    <source>
        <dbReference type="ARBA" id="ARBA00022679"/>
    </source>
</evidence>
<dbReference type="Pfam" id="PF00535">
    <property type="entry name" value="Glycos_transf_2"/>
    <property type="match status" value="1"/>
</dbReference>
<gene>
    <name evidence="5" type="primary">pgaC_2</name>
    <name evidence="5" type="ORF">MBHS_02266</name>
</gene>
<dbReference type="RefSeq" id="WP_103920186.1">
    <property type="nucleotide sequence ID" value="NZ_FMSV02000491.1"/>
</dbReference>
<name>A0A1H6FBK2_9GAMM</name>
<dbReference type="OrthoDB" id="9801954at2"/>
<accession>A0A1H6FBK2</accession>
<dbReference type="EC" id="2.4.1.-" evidence="5"/>
<evidence type="ECO:0000256" key="2">
    <source>
        <dbReference type="ARBA" id="ARBA00022676"/>
    </source>
</evidence>
<dbReference type="InterPro" id="IPR001173">
    <property type="entry name" value="Glyco_trans_2-like"/>
</dbReference>
<feature type="domain" description="Glycosyltransferase 2-like" evidence="4">
    <location>
        <begin position="11"/>
        <end position="163"/>
    </location>
</feature>
<protein>
    <submittedName>
        <fullName evidence="5">Poly-beta-1,6-N-acetyl-D-glucosamine synthase</fullName>
        <ecNumber evidence="5">2.4.1.-</ecNumber>
    </submittedName>
</protein>
<dbReference type="AlphaFoldDB" id="A0A1H6FBK2"/>
<reference evidence="5 6" key="1">
    <citation type="submission" date="2016-10" db="EMBL/GenBank/DDBJ databases">
        <authorList>
            <person name="de Groot N.N."/>
        </authorList>
    </citation>
    <scope>NUCLEOTIDE SEQUENCE [LARGE SCALE GENOMIC DNA]</scope>
    <source>
        <strain evidence="5">MBHS1</strain>
    </source>
</reference>
<dbReference type="Gene3D" id="3.90.550.10">
    <property type="entry name" value="Spore Coat Polysaccharide Biosynthesis Protein SpsA, Chain A"/>
    <property type="match status" value="1"/>
</dbReference>
<dbReference type="GO" id="GO:0016757">
    <property type="term" value="F:glycosyltransferase activity"/>
    <property type="evidence" value="ECO:0007669"/>
    <property type="project" value="UniProtKB-KW"/>
</dbReference>
<keyword evidence="6" id="KW-1185">Reference proteome</keyword>
<dbReference type="PANTHER" id="PTHR43179:SF12">
    <property type="entry name" value="GALACTOFURANOSYLTRANSFERASE GLFT2"/>
    <property type="match status" value="1"/>
</dbReference>
<organism evidence="5 6">
    <name type="scientific">Candidatus Venteria ishoeyi</name>
    <dbReference type="NCBI Taxonomy" id="1899563"/>
    <lineage>
        <taxon>Bacteria</taxon>
        <taxon>Pseudomonadati</taxon>
        <taxon>Pseudomonadota</taxon>
        <taxon>Gammaproteobacteria</taxon>
        <taxon>Thiotrichales</taxon>
        <taxon>Thiotrichaceae</taxon>
        <taxon>Venteria</taxon>
    </lineage>
</organism>
<dbReference type="Proteomes" id="UP000236724">
    <property type="component" value="Unassembled WGS sequence"/>
</dbReference>
<dbReference type="SUPFAM" id="SSF53448">
    <property type="entry name" value="Nucleotide-diphospho-sugar transferases"/>
    <property type="match status" value="1"/>
</dbReference>
<keyword evidence="2 5" id="KW-0328">Glycosyltransferase</keyword>
<comment type="similarity">
    <text evidence="1">Belongs to the glycosyltransferase 2 family.</text>
</comment>
<evidence type="ECO:0000313" key="6">
    <source>
        <dbReference type="Proteomes" id="UP000236724"/>
    </source>
</evidence>
<keyword evidence="3 5" id="KW-0808">Transferase</keyword>
<dbReference type="InterPro" id="IPR029044">
    <property type="entry name" value="Nucleotide-diphossugar_trans"/>
</dbReference>
<dbReference type="CDD" id="cd04186">
    <property type="entry name" value="GT_2_like_c"/>
    <property type="match status" value="1"/>
</dbReference>
<evidence type="ECO:0000256" key="1">
    <source>
        <dbReference type="ARBA" id="ARBA00006739"/>
    </source>
</evidence>
<proteinExistence type="inferred from homology"/>